<protein>
    <submittedName>
        <fullName evidence="1">Uncharacterized protein</fullName>
    </submittedName>
</protein>
<comment type="caution">
    <text evidence="1">The sequence shown here is derived from an EMBL/GenBank/DDBJ whole genome shotgun (WGS) entry which is preliminary data.</text>
</comment>
<name>A0A154LBA1_9PROT</name>
<evidence type="ECO:0000313" key="2">
    <source>
        <dbReference type="Proteomes" id="UP000076335"/>
    </source>
</evidence>
<dbReference type="AlphaFoldDB" id="A0A154LBA1"/>
<dbReference type="EMBL" id="LPVY01000003">
    <property type="protein sequence ID" value="KZB68034.1"/>
    <property type="molecule type" value="Genomic_DNA"/>
</dbReference>
<evidence type="ECO:0000313" key="1">
    <source>
        <dbReference type="EMBL" id="KZB68034.1"/>
    </source>
</evidence>
<accession>A0A154LBA1</accession>
<gene>
    <name evidence="1" type="ORF">AUP42_11195</name>
</gene>
<dbReference type="Proteomes" id="UP000076335">
    <property type="component" value="Unassembled WGS sequence"/>
</dbReference>
<reference evidence="1 2" key="1">
    <citation type="submission" date="2015-12" db="EMBL/GenBank/DDBJ databases">
        <title>Genome sequence of Thalassospira lucentensis MCCC 1A02072.</title>
        <authorList>
            <person name="Lu L."/>
            <person name="Lai Q."/>
            <person name="Shao Z."/>
            <person name="Qian P."/>
        </authorList>
    </citation>
    <scope>NUCLEOTIDE SEQUENCE [LARGE SCALE GENOMIC DNA]</scope>
    <source>
        <strain evidence="1 2">MCCC 1A02072</strain>
    </source>
</reference>
<organism evidence="1 2">
    <name type="scientific">Thalassospira lucentensis</name>
    <dbReference type="NCBI Taxonomy" id="168935"/>
    <lineage>
        <taxon>Bacteria</taxon>
        <taxon>Pseudomonadati</taxon>
        <taxon>Pseudomonadota</taxon>
        <taxon>Alphaproteobacteria</taxon>
        <taxon>Rhodospirillales</taxon>
        <taxon>Thalassospiraceae</taxon>
        <taxon>Thalassospira</taxon>
    </lineage>
</organism>
<proteinExistence type="predicted"/>
<dbReference type="RefSeq" id="WP_062948805.1">
    <property type="nucleotide sequence ID" value="NZ_LPVY01000003.1"/>
</dbReference>
<sequence>MTGKKQVKPTQVQLDWLRRGLSQPGGKLPLFDTNGKQISEKTVKSCIDHGWAAPWFDNPIKPDWLICKLTDEGRRVATSVTDNRA</sequence>